<keyword evidence="10" id="KW-1185">Reference proteome</keyword>
<evidence type="ECO:0000256" key="4">
    <source>
        <dbReference type="ARBA" id="ARBA00022759"/>
    </source>
</evidence>
<keyword evidence="3" id="KW-0540">Nuclease</keyword>
<gene>
    <name evidence="9" type="primary">UL12</name>
</gene>
<dbReference type="GO" id="GO:0004519">
    <property type="term" value="F:endonuclease activity"/>
    <property type="evidence" value="ECO:0007669"/>
    <property type="project" value="UniProtKB-KW"/>
</dbReference>
<evidence type="ECO:0000313" key="10">
    <source>
        <dbReference type="Proteomes" id="UP000297205"/>
    </source>
</evidence>
<dbReference type="HAMAP" id="MF_04009">
    <property type="entry name" value="HSV_AN"/>
    <property type="match status" value="1"/>
</dbReference>
<dbReference type="InterPro" id="IPR034720">
    <property type="entry name" value="Viral_alk_exo"/>
</dbReference>
<dbReference type="InterPro" id="IPR011604">
    <property type="entry name" value="PDDEXK-like_dom_sf"/>
</dbReference>
<dbReference type="EMBL" id="MF678601">
    <property type="protein sequence ID" value="ASW27095.1"/>
    <property type="molecule type" value="Genomic_DNA"/>
</dbReference>
<evidence type="ECO:0000256" key="8">
    <source>
        <dbReference type="SAM" id="MobiDB-lite"/>
    </source>
</evidence>
<keyword evidence="6" id="KW-0269">Exonuclease</keyword>
<dbReference type="InterPro" id="IPR011335">
    <property type="entry name" value="Restrct_endonuc-II-like"/>
</dbReference>
<sequence>MPGPRRRGAQEGVPGPGRALRGGLRGGAAGLPAPGRPALAPGARDAPLPPQPRRATRGARAVAVMPGPAGARLDLPVSLPPEIMTFAFEDYAGRAGPPANLDPLAARMGYLRELLRRLEAHGLLAAGAAARFGARGAARAALLAVEAATREQARCDLWHLLRRSLVTASTIRWGPKSPLYSLRLGGAAAPEFPDTDALAFGRANEPLVRGLVGLLCVSPGDVATPDGLDGAEASEDRFIFDPRPDPPAPYGCGLLIDLRTGVIGASLDMLVCDRDARERLAPHHTQTELAFFEIKCRAKYLFAPDDGTPLAAAHGELLRRKSAEALRDFIRAARRPGVEYFAEAKAPGTYEALVTCDPAWRPEAPSDVQRRCTGLDRRHLDLNLKASSDVWLFNEPDPVAKSITPARWDTGEASLRIPVLANPRHANFKQILVQKYVLSGYFPDRELRPFLVTYIGRRRRPTEARALDVVCPGAGGWPERSYRIPSGCSIPVLLIVTPVEVDDARVWDGLQTTAREAFASASSELWDRRPPAAAAAAGTSS</sequence>
<dbReference type="KEGG" id="vg:65100000"/>
<evidence type="ECO:0000256" key="1">
    <source>
        <dbReference type="ARBA" id="ARBA00022562"/>
    </source>
</evidence>
<evidence type="ECO:0000313" key="9">
    <source>
        <dbReference type="EMBL" id="ASW27095.1"/>
    </source>
</evidence>
<evidence type="ECO:0000256" key="3">
    <source>
        <dbReference type="ARBA" id="ARBA00022722"/>
    </source>
</evidence>
<reference evidence="9" key="1">
    <citation type="submission" date="2017-08" db="EMBL/GenBank/DDBJ databases">
        <title>Genome sequence of an alphaherpesvirus from a beluga whale (Delphinapterus leucas).</title>
        <authorList>
            <person name="Davison A.J."/>
            <person name="Nielsen O."/>
            <person name="Subramaniam K."/>
            <person name="Jacob J.M."/>
            <person name="Romero C.H."/>
            <person name="Burek-Huntington K.A."/>
            <person name="Waltzek T.B."/>
        </authorList>
    </citation>
    <scope>NUCLEOTIDE SEQUENCE [LARGE SCALE GENOMIC DNA]</scope>
    <source>
        <strain evidence="9">LN3131-1</strain>
    </source>
</reference>
<keyword evidence="5" id="KW-0378">Hydrolase</keyword>
<evidence type="ECO:0000256" key="7">
    <source>
        <dbReference type="ARBA" id="ARBA00023200"/>
    </source>
</evidence>
<dbReference type="Proteomes" id="UP000297205">
    <property type="component" value="Segment"/>
</dbReference>
<keyword evidence="4" id="KW-0255">Endonuclease</keyword>
<protein>
    <submittedName>
        <fullName evidence="9">Deoxyribonuclease</fullName>
    </submittedName>
</protein>
<name>A0A286MM69_9ALPH</name>
<dbReference type="GeneID" id="65100000"/>
<evidence type="ECO:0000256" key="2">
    <source>
        <dbReference type="ARBA" id="ARBA00022581"/>
    </source>
</evidence>
<accession>A0A286MM69</accession>
<dbReference type="InterPro" id="IPR001616">
    <property type="entry name" value="Herpes_alk_exo"/>
</dbReference>
<keyword evidence="1" id="KW-1048">Host nucleus</keyword>
<feature type="compositionally biased region" description="Low complexity" evidence="8">
    <location>
        <begin position="30"/>
        <end position="46"/>
    </location>
</feature>
<keyword evidence="7" id="KW-1035">Host cytoplasm</keyword>
<dbReference type="Gene3D" id="3.90.320.10">
    <property type="match status" value="1"/>
</dbReference>
<organism evidence="9">
    <name type="scientific">Beluga whale alphaherpesvirus 1</name>
    <dbReference type="NCBI Taxonomy" id="1434720"/>
    <lineage>
        <taxon>Viruses</taxon>
        <taxon>Duplodnaviria</taxon>
        <taxon>Heunggongvirae</taxon>
        <taxon>Peploviricota</taxon>
        <taxon>Herviviricetes</taxon>
        <taxon>Herpesvirales</taxon>
        <taxon>Orthoherpesviridae</taxon>
        <taxon>Alphaherpesvirinae</taxon>
        <taxon>Varicellovirus</taxon>
        <taxon>Varicellovirus monodontidalpha1</taxon>
        <taxon>Monodontid alphaherpesvirus 1</taxon>
    </lineage>
</organism>
<proteinExistence type="inferred from homology"/>
<dbReference type="PRINTS" id="PR00924">
    <property type="entry name" value="ALKEXNUCLASE"/>
</dbReference>
<dbReference type="RefSeq" id="YP_010084979.1">
    <property type="nucleotide sequence ID" value="NC_055166.1"/>
</dbReference>
<dbReference type="GO" id="GO:0003677">
    <property type="term" value="F:DNA binding"/>
    <property type="evidence" value="ECO:0007669"/>
    <property type="project" value="InterPro"/>
</dbReference>
<evidence type="ECO:0000256" key="6">
    <source>
        <dbReference type="ARBA" id="ARBA00022839"/>
    </source>
</evidence>
<evidence type="ECO:0000256" key="5">
    <source>
        <dbReference type="ARBA" id="ARBA00022801"/>
    </source>
</evidence>
<dbReference type="SUPFAM" id="SSF52980">
    <property type="entry name" value="Restriction endonuclease-like"/>
    <property type="match status" value="1"/>
</dbReference>
<keyword evidence="2" id="KW-0945">Host-virus interaction</keyword>
<dbReference type="GO" id="GO:0004527">
    <property type="term" value="F:exonuclease activity"/>
    <property type="evidence" value="ECO:0007669"/>
    <property type="project" value="UniProtKB-KW"/>
</dbReference>
<feature type="region of interest" description="Disordered" evidence="8">
    <location>
        <begin position="1"/>
        <end position="60"/>
    </location>
</feature>
<dbReference type="Pfam" id="PF01771">
    <property type="entry name" value="Viral_alk_exo"/>
    <property type="match status" value="1"/>
</dbReference>